<dbReference type="EMBL" id="AEYP01075024">
    <property type="status" value="NOT_ANNOTATED_CDS"/>
    <property type="molecule type" value="Genomic_DNA"/>
</dbReference>
<dbReference type="HOGENOM" id="CLU_2176815_0_0_1"/>
<sequence length="110" mass="11598">MSKARLFGKTDISSALQAVCDGIFVLLGRKQRLNLQTQLLTTQAGPKSPKVHGLEAGVGETSTPASRSTPCPSLGGPSHRTGLPPAQRPPAAPRAYSPCSLPPRSRTREQ</sequence>
<evidence type="ECO:0000313" key="2">
    <source>
        <dbReference type="Ensembl" id="ENSMPUP00000007887.1"/>
    </source>
</evidence>
<evidence type="ECO:0000256" key="1">
    <source>
        <dbReference type="SAM" id="MobiDB-lite"/>
    </source>
</evidence>
<feature type="region of interest" description="Disordered" evidence="1">
    <location>
        <begin position="41"/>
        <end position="110"/>
    </location>
</feature>
<reference evidence="2" key="1">
    <citation type="submission" date="2024-06" db="UniProtKB">
        <authorList>
            <consortium name="Ensembl"/>
        </authorList>
    </citation>
    <scope>IDENTIFICATION</scope>
</reference>
<organism evidence="2">
    <name type="scientific">Mustela putorius furo</name>
    <name type="common">European domestic ferret</name>
    <name type="synonym">Mustela furo</name>
    <dbReference type="NCBI Taxonomy" id="9669"/>
    <lineage>
        <taxon>Eukaryota</taxon>
        <taxon>Metazoa</taxon>
        <taxon>Chordata</taxon>
        <taxon>Craniata</taxon>
        <taxon>Vertebrata</taxon>
        <taxon>Euteleostomi</taxon>
        <taxon>Mammalia</taxon>
        <taxon>Eutheria</taxon>
        <taxon>Laurasiatheria</taxon>
        <taxon>Carnivora</taxon>
        <taxon>Caniformia</taxon>
        <taxon>Musteloidea</taxon>
        <taxon>Mustelidae</taxon>
        <taxon>Mustelinae</taxon>
        <taxon>Mustela</taxon>
    </lineage>
</organism>
<dbReference type="AlphaFoldDB" id="M3Y980"/>
<protein>
    <submittedName>
        <fullName evidence="2">Uncharacterized protein</fullName>
    </submittedName>
</protein>
<feature type="compositionally biased region" description="Polar residues" evidence="1">
    <location>
        <begin position="60"/>
        <end position="71"/>
    </location>
</feature>
<accession>M3Y980</accession>
<proteinExistence type="predicted"/>
<dbReference type="Ensembl" id="ENSMPUT00000008012.1">
    <property type="protein sequence ID" value="ENSMPUP00000007887.1"/>
    <property type="gene ID" value="ENSMPUG00000007945.1"/>
</dbReference>
<dbReference type="InParanoid" id="M3Y980"/>
<name>M3Y980_MUSPF</name>